<keyword evidence="1" id="KW-0479">Metal-binding</keyword>
<evidence type="ECO:0000259" key="3">
    <source>
        <dbReference type="PROSITE" id="PS50158"/>
    </source>
</evidence>
<sequence>MDSYLYRFETHATALGWPRAEWHVDLAGLLRGKALTVYHELARRDTLNYDSMKEGLLKRYLCSEEGFRTKFRSIRPEKDEPMQIFLARTEHVCDRWFDLAGVGTDFAKARDVILREQLLKSVSPSLATYLKERKYSSAKEMMETAALYREAHKNEPVAAKNSDIWPAGVGVPQDNGSQFQFYNNRGRGRGYQRQSNRGGFTQNQSSQGNTEQSTGQSQGNCQSGVNQQSSPSGTQVNDSGGRSGQTPSGVTTKSHVTCFKCNRKGHIARDCK</sequence>
<dbReference type="EMBL" id="JACVVK020000106">
    <property type="protein sequence ID" value="KAK7492132.1"/>
    <property type="molecule type" value="Genomic_DNA"/>
</dbReference>
<dbReference type="InterPro" id="IPR001878">
    <property type="entry name" value="Znf_CCHC"/>
</dbReference>
<dbReference type="PANTHER" id="PTHR46888:SF1">
    <property type="entry name" value="RIBONUCLEASE H"/>
    <property type="match status" value="1"/>
</dbReference>
<keyword evidence="1" id="KW-0862">Zinc</keyword>
<comment type="caution">
    <text evidence="4">The sequence shown here is derived from an EMBL/GenBank/DDBJ whole genome shotgun (WGS) entry which is preliminary data.</text>
</comment>
<dbReference type="SUPFAM" id="SSF47353">
    <property type="entry name" value="Retrovirus capsid dimerization domain-like"/>
    <property type="match status" value="1"/>
</dbReference>
<protein>
    <recommendedName>
        <fullName evidence="3">CCHC-type domain-containing protein</fullName>
    </recommendedName>
</protein>
<dbReference type="Gene3D" id="4.10.60.10">
    <property type="entry name" value="Zinc finger, CCHC-type"/>
    <property type="match status" value="1"/>
</dbReference>
<evidence type="ECO:0000313" key="5">
    <source>
        <dbReference type="Proteomes" id="UP001519460"/>
    </source>
</evidence>
<proteinExistence type="predicted"/>
<dbReference type="PROSITE" id="PS50158">
    <property type="entry name" value="ZF_CCHC"/>
    <property type="match status" value="1"/>
</dbReference>
<organism evidence="4 5">
    <name type="scientific">Batillaria attramentaria</name>
    <dbReference type="NCBI Taxonomy" id="370345"/>
    <lineage>
        <taxon>Eukaryota</taxon>
        <taxon>Metazoa</taxon>
        <taxon>Spiralia</taxon>
        <taxon>Lophotrochozoa</taxon>
        <taxon>Mollusca</taxon>
        <taxon>Gastropoda</taxon>
        <taxon>Caenogastropoda</taxon>
        <taxon>Sorbeoconcha</taxon>
        <taxon>Cerithioidea</taxon>
        <taxon>Batillariidae</taxon>
        <taxon>Batillaria</taxon>
    </lineage>
</organism>
<name>A0ABD0KZE8_9CAEN</name>
<dbReference type="InterPro" id="IPR036875">
    <property type="entry name" value="Znf_CCHC_sf"/>
</dbReference>
<dbReference type="Proteomes" id="UP001519460">
    <property type="component" value="Unassembled WGS sequence"/>
</dbReference>
<dbReference type="PANTHER" id="PTHR46888">
    <property type="entry name" value="ZINC KNUCKLE DOMAINCONTAINING PROTEIN-RELATED"/>
    <property type="match status" value="1"/>
</dbReference>
<dbReference type="Gene3D" id="1.10.4020.10">
    <property type="entry name" value="DNA breaking-rejoining enzymes"/>
    <property type="match status" value="1"/>
</dbReference>
<dbReference type="InterPro" id="IPR038269">
    <property type="entry name" value="SCAN_sf"/>
</dbReference>
<dbReference type="GO" id="GO:0008270">
    <property type="term" value="F:zinc ion binding"/>
    <property type="evidence" value="ECO:0007669"/>
    <property type="project" value="UniProtKB-KW"/>
</dbReference>
<evidence type="ECO:0000313" key="4">
    <source>
        <dbReference type="EMBL" id="KAK7492132.1"/>
    </source>
</evidence>
<feature type="region of interest" description="Disordered" evidence="2">
    <location>
        <begin position="176"/>
        <end position="253"/>
    </location>
</feature>
<gene>
    <name evidence="4" type="ORF">BaRGS_00016606</name>
</gene>
<keyword evidence="1" id="KW-0863">Zinc-finger</keyword>
<evidence type="ECO:0000256" key="1">
    <source>
        <dbReference type="PROSITE-ProRule" id="PRU00047"/>
    </source>
</evidence>
<dbReference type="AlphaFoldDB" id="A0ABD0KZE8"/>
<dbReference type="SUPFAM" id="SSF57756">
    <property type="entry name" value="Retrovirus zinc finger-like domains"/>
    <property type="match status" value="1"/>
</dbReference>
<dbReference type="Pfam" id="PF00098">
    <property type="entry name" value="zf-CCHC"/>
    <property type="match status" value="1"/>
</dbReference>
<keyword evidence="5" id="KW-1185">Reference proteome</keyword>
<evidence type="ECO:0000256" key="2">
    <source>
        <dbReference type="SAM" id="MobiDB-lite"/>
    </source>
</evidence>
<feature type="domain" description="CCHC-type" evidence="3">
    <location>
        <begin position="258"/>
        <end position="272"/>
    </location>
</feature>
<accession>A0ABD0KZE8</accession>
<feature type="compositionally biased region" description="Polar residues" evidence="2">
    <location>
        <begin position="200"/>
        <end position="253"/>
    </location>
</feature>
<reference evidence="4 5" key="1">
    <citation type="journal article" date="2023" name="Sci. Data">
        <title>Genome assembly of the Korean intertidal mud-creeper Batillaria attramentaria.</title>
        <authorList>
            <person name="Patra A.K."/>
            <person name="Ho P.T."/>
            <person name="Jun S."/>
            <person name="Lee S.J."/>
            <person name="Kim Y."/>
            <person name="Won Y.J."/>
        </authorList>
    </citation>
    <scope>NUCLEOTIDE SEQUENCE [LARGE SCALE GENOMIC DNA]</scope>
    <source>
        <strain evidence="4">Wonlab-2016</strain>
    </source>
</reference>